<comment type="caution">
    <text evidence="2">The sequence shown here is derived from an EMBL/GenBank/DDBJ whole genome shotgun (WGS) entry which is preliminary data.</text>
</comment>
<feature type="compositionally biased region" description="Basic and acidic residues" evidence="1">
    <location>
        <begin position="71"/>
        <end position="84"/>
    </location>
</feature>
<dbReference type="AlphaFoldDB" id="A0AAE0YDS1"/>
<sequence length="227" mass="25813">MITYGDGAIQSRYARRLLIWALSGHVATPVITLIQFDVLCKLSVGEETDVAIFKSRVRLISNHLVKPVTPCDDRRNRRSEEGRRSWMPIVSQRKQQSHDIDLTAGALQNAWSESARNNGIRVCGHRWSFVVTVPCLERESDGASKGRTRGEETGREKGALFVWRKEKRGLGFRFQHFHRGAQRKPSTNCVNPPLPAWRQISEENYFSRSGFEGEKLHAAPGHSYMIV</sequence>
<protein>
    <submittedName>
        <fullName evidence="2">Uncharacterized protein</fullName>
    </submittedName>
</protein>
<name>A0AAE0YDS1_9GAST</name>
<evidence type="ECO:0000256" key="1">
    <source>
        <dbReference type="SAM" id="MobiDB-lite"/>
    </source>
</evidence>
<accession>A0AAE0YDS1</accession>
<organism evidence="2 3">
    <name type="scientific">Elysia crispata</name>
    <name type="common">lettuce slug</name>
    <dbReference type="NCBI Taxonomy" id="231223"/>
    <lineage>
        <taxon>Eukaryota</taxon>
        <taxon>Metazoa</taxon>
        <taxon>Spiralia</taxon>
        <taxon>Lophotrochozoa</taxon>
        <taxon>Mollusca</taxon>
        <taxon>Gastropoda</taxon>
        <taxon>Heterobranchia</taxon>
        <taxon>Euthyneura</taxon>
        <taxon>Panpulmonata</taxon>
        <taxon>Sacoglossa</taxon>
        <taxon>Placobranchoidea</taxon>
        <taxon>Plakobranchidae</taxon>
        <taxon>Elysia</taxon>
    </lineage>
</organism>
<keyword evidence="3" id="KW-1185">Reference proteome</keyword>
<dbReference type="EMBL" id="JAWDGP010006383">
    <property type="protein sequence ID" value="KAK3741972.1"/>
    <property type="molecule type" value="Genomic_DNA"/>
</dbReference>
<reference evidence="2" key="1">
    <citation type="journal article" date="2023" name="G3 (Bethesda)">
        <title>A reference genome for the long-term kleptoplast-retaining sea slug Elysia crispata morphotype clarki.</title>
        <authorList>
            <person name="Eastman K.E."/>
            <person name="Pendleton A.L."/>
            <person name="Shaikh M.A."/>
            <person name="Suttiyut T."/>
            <person name="Ogas R."/>
            <person name="Tomko P."/>
            <person name="Gavelis G."/>
            <person name="Widhalm J.R."/>
            <person name="Wisecaver J.H."/>
        </authorList>
    </citation>
    <scope>NUCLEOTIDE SEQUENCE</scope>
    <source>
        <strain evidence="2">ECLA1</strain>
    </source>
</reference>
<gene>
    <name evidence="2" type="ORF">RRG08_024718</name>
</gene>
<proteinExistence type="predicted"/>
<dbReference type="Proteomes" id="UP001283361">
    <property type="component" value="Unassembled WGS sequence"/>
</dbReference>
<feature type="region of interest" description="Disordered" evidence="1">
    <location>
        <begin position="70"/>
        <end position="98"/>
    </location>
</feature>
<evidence type="ECO:0000313" key="2">
    <source>
        <dbReference type="EMBL" id="KAK3741972.1"/>
    </source>
</evidence>
<evidence type="ECO:0000313" key="3">
    <source>
        <dbReference type="Proteomes" id="UP001283361"/>
    </source>
</evidence>